<sequence length="425" mass="48092">MTTLAAARWRLSELEFEISRLQTQLDLPGPVFERASVQDHLAEYKYPIHSIPNEILSEIFLQYIPLYPACPPLLGDGSPTKLTHICRHWRQIAHSTPSLWRAIEVFAQAVYPPVPQIEAVETWLKRSGSLSLSILVGSRWADALAPHMSQLLELISLHHTRWQHCALLFPLPRWTHGQSWSRISGLFPRLERLDIQARTTSPLGSLVGPLNAPQLRTAYLDAFQFRPQELEESLVAQLLPWNRLTRLSLKYATPGAVDAILHLTTNLVFCSLRVRAKSEDRSREHVPAIHLPALRFFVVGEPDDDPTPDIYPVLKAVRAPALEKLYFNAMLLWQGTGDRTATRVVDVVQAFGCRGSLQHICIVDTSLNAENYRSMLPRIPTIEAFQRDDVSGPPRNTGPYEAAWGELSWDLFNLLGSNPGQEMRY</sequence>
<gene>
    <name evidence="1" type="ORF">MCHLO_03355</name>
</gene>
<dbReference type="Proteomes" id="UP000815677">
    <property type="component" value="Unassembled WGS sequence"/>
</dbReference>
<name>A0ABQ0L4G2_MYCCL</name>
<evidence type="ECO:0008006" key="3">
    <source>
        <dbReference type="Google" id="ProtNLM"/>
    </source>
</evidence>
<dbReference type="EMBL" id="DF841719">
    <property type="protein sequence ID" value="GAT45795.1"/>
    <property type="molecule type" value="Genomic_DNA"/>
</dbReference>
<organism evidence="1 2">
    <name type="scientific">Mycena chlorophos</name>
    <name type="common">Agaric fungus</name>
    <name type="synonym">Agaricus chlorophos</name>
    <dbReference type="NCBI Taxonomy" id="658473"/>
    <lineage>
        <taxon>Eukaryota</taxon>
        <taxon>Fungi</taxon>
        <taxon>Dikarya</taxon>
        <taxon>Basidiomycota</taxon>
        <taxon>Agaricomycotina</taxon>
        <taxon>Agaricomycetes</taxon>
        <taxon>Agaricomycetidae</taxon>
        <taxon>Agaricales</taxon>
        <taxon>Marasmiineae</taxon>
        <taxon>Mycenaceae</taxon>
        <taxon>Mycena</taxon>
    </lineage>
</organism>
<evidence type="ECO:0000313" key="2">
    <source>
        <dbReference type="Proteomes" id="UP000815677"/>
    </source>
</evidence>
<reference evidence="1" key="1">
    <citation type="submission" date="2014-09" db="EMBL/GenBank/DDBJ databases">
        <title>Genome sequence of the luminous mushroom Mycena chlorophos for searching fungal bioluminescence genes.</title>
        <authorList>
            <person name="Tanaka Y."/>
            <person name="Kasuga D."/>
            <person name="Oba Y."/>
            <person name="Hase S."/>
            <person name="Sato K."/>
            <person name="Oba Y."/>
            <person name="Sakakibara Y."/>
        </authorList>
    </citation>
    <scope>NUCLEOTIDE SEQUENCE</scope>
</reference>
<proteinExistence type="predicted"/>
<protein>
    <recommendedName>
        <fullName evidence="3">F-box domain-containing protein</fullName>
    </recommendedName>
</protein>
<evidence type="ECO:0000313" key="1">
    <source>
        <dbReference type="EMBL" id="GAT45795.1"/>
    </source>
</evidence>
<dbReference type="Gene3D" id="1.20.1280.50">
    <property type="match status" value="1"/>
</dbReference>
<accession>A0ABQ0L4G2</accession>
<keyword evidence="2" id="KW-1185">Reference proteome</keyword>